<keyword evidence="4" id="KW-1185">Reference proteome</keyword>
<organism evidence="3 4">
    <name type="scientific">[Actinobacillus] rossii</name>
    <dbReference type="NCBI Taxonomy" id="123820"/>
    <lineage>
        <taxon>Bacteria</taxon>
        <taxon>Pseudomonadati</taxon>
        <taxon>Pseudomonadota</taxon>
        <taxon>Gammaproteobacteria</taxon>
        <taxon>Pasteurellales</taxon>
        <taxon>Pasteurellaceae</taxon>
    </lineage>
</organism>
<protein>
    <submittedName>
        <fullName evidence="3">TraG-like protein, N-terminal region</fullName>
    </submittedName>
</protein>
<gene>
    <name evidence="3" type="ORF">NCTC10801_02444</name>
</gene>
<feature type="transmembrane region" description="Helical" evidence="1">
    <location>
        <begin position="386"/>
        <end position="404"/>
    </location>
</feature>
<dbReference type="Proteomes" id="UP000254649">
    <property type="component" value="Unassembled WGS sequence"/>
</dbReference>
<dbReference type="InterPro" id="IPR012931">
    <property type="entry name" value="TraG_N_Proteobacteria"/>
</dbReference>
<accession>A0A380U2G0</accession>
<reference evidence="3 4" key="1">
    <citation type="submission" date="2018-06" db="EMBL/GenBank/DDBJ databases">
        <authorList>
            <consortium name="Pathogen Informatics"/>
            <person name="Doyle S."/>
        </authorList>
    </citation>
    <scope>NUCLEOTIDE SEQUENCE [LARGE SCALE GENOMIC DNA]</scope>
    <source>
        <strain evidence="3 4">NCTC10801</strain>
    </source>
</reference>
<evidence type="ECO:0000256" key="1">
    <source>
        <dbReference type="SAM" id="Phobius"/>
    </source>
</evidence>
<feature type="transmembrane region" description="Helical" evidence="1">
    <location>
        <begin position="12"/>
        <end position="43"/>
    </location>
</feature>
<keyword evidence="1" id="KW-0472">Membrane</keyword>
<sequence>MTFTVDSYLEYFLTLLAWIINNNIFAVLIQTGIFLIPLIVILFKTWLDVKKQGDDEGNKGELLIRWLGLQYFPAMFVIVVVMAPTIPIHLNNIELNVEQSKACGYRVPQAPKESGYGDLISELGDKQAKVPLWWGFFHQLNKGVTHALTAAIPCKPDLRQIRFEVQHEKINDPALLTELRQFVQQCYVPARQKLQTSQISLTPAQVREVSWLGGRILVSNSELYPRYRAQQPNNLWAYDAKRDTGLPNTGSGGFPTCDEWWAENTIGLKYRLLADMRQNFSVNVQEFFSKKEGIEESLIRTLVRPENLNISGGKVYPGYGGNLDATFANATNRLVASAGSIVGSIGIFPALDSMRQVLPMVHAFALMSIVILMPLIIVMSGYSLKTIITLTFVHFALVALTFWWELARWLDSWLLDVLYNSATHNSINPYFLENTEDDFIVNFVMGSLFLVLPAIWIGAISWAGFSLGALAQTFTNGTKDASAAGQKVGDSVGSALQSKVNSRINS</sequence>
<keyword evidence="1" id="KW-0812">Transmembrane</keyword>
<dbReference type="OrthoDB" id="5645662at2"/>
<evidence type="ECO:0000313" key="3">
    <source>
        <dbReference type="EMBL" id="SUT95336.1"/>
    </source>
</evidence>
<feature type="transmembrane region" description="Helical" evidence="1">
    <location>
        <begin position="334"/>
        <end position="351"/>
    </location>
</feature>
<dbReference type="EMBL" id="UFRQ01000003">
    <property type="protein sequence ID" value="SUT95336.1"/>
    <property type="molecule type" value="Genomic_DNA"/>
</dbReference>
<feature type="domain" description="TraG N-terminal Proteobacteria" evidence="2">
    <location>
        <begin position="10"/>
        <end position="480"/>
    </location>
</feature>
<feature type="transmembrane region" description="Helical" evidence="1">
    <location>
        <begin position="63"/>
        <end position="83"/>
    </location>
</feature>
<keyword evidence="1" id="KW-1133">Transmembrane helix</keyword>
<evidence type="ECO:0000313" key="4">
    <source>
        <dbReference type="Proteomes" id="UP000254649"/>
    </source>
</evidence>
<dbReference type="Pfam" id="PF07916">
    <property type="entry name" value="TraG_N"/>
    <property type="match status" value="1"/>
</dbReference>
<feature type="transmembrane region" description="Helical" evidence="1">
    <location>
        <begin position="439"/>
        <end position="465"/>
    </location>
</feature>
<name>A0A380U2G0_9PAST</name>
<proteinExistence type="predicted"/>
<feature type="transmembrane region" description="Helical" evidence="1">
    <location>
        <begin position="357"/>
        <end position="379"/>
    </location>
</feature>
<dbReference type="AlphaFoldDB" id="A0A380U2G0"/>
<evidence type="ECO:0000259" key="2">
    <source>
        <dbReference type="Pfam" id="PF07916"/>
    </source>
</evidence>